<dbReference type="PANTHER" id="PTHR10887">
    <property type="entry name" value="DNA2/NAM7 HELICASE FAMILY"/>
    <property type="match status" value="1"/>
</dbReference>
<dbReference type="Pfam" id="PF13086">
    <property type="entry name" value="AAA_11"/>
    <property type="match status" value="1"/>
</dbReference>
<organism evidence="4 5">
    <name type="scientific">Paenimyroides ummariense</name>
    <dbReference type="NCBI Taxonomy" id="913024"/>
    <lineage>
        <taxon>Bacteria</taxon>
        <taxon>Pseudomonadati</taxon>
        <taxon>Bacteroidota</taxon>
        <taxon>Flavobacteriia</taxon>
        <taxon>Flavobacteriales</taxon>
        <taxon>Flavobacteriaceae</taxon>
        <taxon>Paenimyroides</taxon>
    </lineage>
</organism>
<accession>A0A1I5CUG1</accession>
<keyword evidence="5" id="KW-1185">Reference proteome</keyword>
<protein>
    <submittedName>
        <fullName evidence="4">Superfamily I DNA and/or RNA helicase</fullName>
    </submittedName>
</protein>
<keyword evidence="4" id="KW-0067">ATP-binding</keyword>
<dbReference type="Pfam" id="PF13087">
    <property type="entry name" value="AAA_12"/>
    <property type="match status" value="1"/>
</dbReference>
<dbReference type="OrthoDB" id="9757917at2"/>
<evidence type="ECO:0000259" key="2">
    <source>
        <dbReference type="Pfam" id="PF13086"/>
    </source>
</evidence>
<proteinExistence type="predicted"/>
<keyword evidence="4" id="KW-0378">Hydrolase</keyword>
<evidence type="ECO:0000259" key="1">
    <source>
        <dbReference type="Pfam" id="PF10881"/>
    </source>
</evidence>
<dbReference type="Gene3D" id="3.40.50.300">
    <property type="entry name" value="P-loop containing nucleotide triphosphate hydrolases"/>
    <property type="match status" value="3"/>
</dbReference>
<dbReference type="Proteomes" id="UP000199036">
    <property type="component" value="Unassembled WGS sequence"/>
</dbReference>
<dbReference type="InterPro" id="IPR024402">
    <property type="entry name" value="DUF2726"/>
</dbReference>
<dbReference type="InterPro" id="IPR041679">
    <property type="entry name" value="DNA2/NAM7-like_C"/>
</dbReference>
<evidence type="ECO:0000313" key="5">
    <source>
        <dbReference type="Proteomes" id="UP000199036"/>
    </source>
</evidence>
<feature type="domain" description="DNA2/NAM7 helicase helicase" evidence="2">
    <location>
        <begin position="125"/>
        <end position="474"/>
    </location>
</feature>
<reference evidence="5" key="1">
    <citation type="submission" date="2016-10" db="EMBL/GenBank/DDBJ databases">
        <authorList>
            <person name="Varghese N."/>
            <person name="Submissions S."/>
        </authorList>
    </citation>
    <scope>NUCLEOTIDE SEQUENCE [LARGE SCALE GENOMIC DNA]</scope>
    <source>
        <strain evidence="5">DS-12</strain>
    </source>
</reference>
<dbReference type="PANTHER" id="PTHR10887:SF495">
    <property type="entry name" value="HELICASE SENATAXIN ISOFORM X1-RELATED"/>
    <property type="match status" value="1"/>
</dbReference>
<dbReference type="RefSeq" id="WP_091523632.1">
    <property type="nucleotide sequence ID" value="NZ_FOVI01000013.1"/>
</dbReference>
<keyword evidence="4" id="KW-0547">Nucleotide-binding</keyword>
<sequence>MPIKRELIYIDNKDETDRIARYYEQGDKLVVVFNGSSKEFAYSKNRAQIIKTGISNKNAFDVFNYLKNVADTAGIIGNESQNTLAKSYEGITTVPKECVLSDFLNGSLSKKRTNNTQNVIFPFGFNLSQLKAVDSAFNNNLSVIEGPPGTGKTQTILNIIANAVMNGQSVAVVSSNNSAVKNVYEKLEKAGLEFMAAVLGSNENKQAFIESQKALPDLSTVKLSSEEKEKLRLKTEELVTALAENLDKKNRLAQHRLEIENTKTEYRHFKDSYKSEIIKEVGLRRNLKAHSVLRFWLSIEKLVEKQKSIGFIKKLIYRTKYGVKDSSFYVNSYDEMILSLQLKYYPAKISELEKSIASLEASLEHFSFDTKMKEYTDATMKLFKASLYENFFNKKRETYSLPDLYYRSNQFITDYPVIMSTTYSLKRCLDKEILYDYVIIDEASQVDLATGALALSCAKRAVIVGDIKQLPNVVTDDLKFRTDVIFSTYKLKEAYRYSSNSLLSALLELFPEIPKTLLREHYRCHPKIIEFCNQKFYDNQLITLSEYTNNRQPLMVYKTTAGNHARQLINQRQIDVIRDEIIEKEQLTDTDLGIVTPYRNQTNALQHAFRGSTVKADTVDKFQGRENEVIILSTVDNEISEFTDNPNRLNVAVSRAQEQLILVVNGNESGNDGNIADLIQYIEYNNFSVIESEVNSVFDLLYKGYEKQRAKSIKKSGKVSEYDSENLMYGLIKEVLNTEPYLKYDVLMHFPIRNLIRDFSKLTEPEIKYAKNPLTHLDFIIYNKLGKVPVLGIEVDGFEFHKEGSTQSKRDRMKDEILNKYHFPILRFGTNESNEKGKLVGMLEEIQKVTKTI</sequence>
<feature type="domain" description="DUF2726" evidence="1">
    <location>
        <begin position="723"/>
        <end position="840"/>
    </location>
</feature>
<dbReference type="AlphaFoldDB" id="A0A1I5CUG1"/>
<dbReference type="CDD" id="cd17934">
    <property type="entry name" value="DEXXQc_Upf1-like"/>
    <property type="match status" value="1"/>
</dbReference>
<dbReference type="Pfam" id="PF10881">
    <property type="entry name" value="DUF2726"/>
    <property type="match status" value="1"/>
</dbReference>
<feature type="domain" description="DNA2/NAM7 helicase-like C-terminal" evidence="3">
    <location>
        <begin position="500"/>
        <end position="665"/>
    </location>
</feature>
<dbReference type="Gene3D" id="3.40.960.10">
    <property type="entry name" value="VSR Endonuclease"/>
    <property type="match status" value="1"/>
</dbReference>
<dbReference type="GO" id="GO:0004386">
    <property type="term" value="F:helicase activity"/>
    <property type="evidence" value="ECO:0007669"/>
    <property type="project" value="UniProtKB-KW"/>
</dbReference>
<dbReference type="InterPro" id="IPR045055">
    <property type="entry name" value="DNA2/NAM7-like"/>
</dbReference>
<keyword evidence="4" id="KW-0347">Helicase</keyword>
<dbReference type="STRING" id="913024.SAMN05421741_11367"/>
<dbReference type="EMBL" id="FOVI01000013">
    <property type="protein sequence ID" value="SFN90610.1"/>
    <property type="molecule type" value="Genomic_DNA"/>
</dbReference>
<dbReference type="InterPro" id="IPR027417">
    <property type="entry name" value="P-loop_NTPase"/>
</dbReference>
<name>A0A1I5CUG1_9FLAO</name>
<evidence type="ECO:0000259" key="3">
    <source>
        <dbReference type="Pfam" id="PF13087"/>
    </source>
</evidence>
<dbReference type="SUPFAM" id="SSF52540">
    <property type="entry name" value="P-loop containing nucleoside triphosphate hydrolases"/>
    <property type="match status" value="1"/>
</dbReference>
<dbReference type="CDD" id="cd18808">
    <property type="entry name" value="SF1_C_Upf1"/>
    <property type="match status" value="1"/>
</dbReference>
<evidence type="ECO:0000313" key="4">
    <source>
        <dbReference type="EMBL" id="SFN90610.1"/>
    </source>
</evidence>
<gene>
    <name evidence="4" type="ORF">SAMN05421741_11367</name>
</gene>
<dbReference type="InterPro" id="IPR047187">
    <property type="entry name" value="SF1_C_Upf1"/>
</dbReference>
<dbReference type="InterPro" id="IPR041677">
    <property type="entry name" value="DNA2/NAM7_AAA_11"/>
</dbReference>